<dbReference type="GO" id="GO:0009279">
    <property type="term" value="C:cell outer membrane"/>
    <property type="evidence" value="ECO:0007669"/>
    <property type="project" value="UniProtKB-SubCell"/>
</dbReference>
<dbReference type="SUPFAM" id="SSF103088">
    <property type="entry name" value="OmpA-like"/>
    <property type="match status" value="1"/>
</dbReference>
<dbReference type="PANTHER" id="PTHR30329:SF21">
    <property type="entry name" value="LIPOPROTEIN YIAD-RELATED"/>
    <property type="match status" value="1"/>
</dbReference>
<keyword evidence="3" id="KW-0998">Cell outer membrane</keyword>
<feature type="signal peptide" evidence="6">
    <location>
        <begin position="1"/>
        <end position="17"/>
    </location>
</feature>
<evidence type="ECO:0000256" key="6">
    <source>
        <dbReference type="SAM" id="SignalP"/>
    </source>
</evidence>
<dbReference type="InterPro" id="IPR006665">
    <property type="entry name" value="OmpA-like"/>
</dbReference>
<evidence type="ECO:0000256" key="5">
    <source>
        <dbReference type="SAM" id="MobiDB-lite"/>
    </source>
</evidence>
<dbReference type="InterPro" id="IPR006664">
    <property type="entry name" value="OMP_bac"/>
</dbReference>
<dbReference type="EMBL" id="AP017655">
    <property type="protein sequence ID" value="BAV63369.1"/>
    <property type="molecule type" value="Genomic_DNA"/>
</dbReference>
<gene>
    <name evidence="8" type="ORF">SCLO_1003290</name>
</gene>
<dbReference type="RefSeq" id="WP_066518531.1">
    <property type="nucleotide sequence ID" value="NZ_AP017655.1"/>
</dbReference>
<comment type="subcellular location">
    <subcellularLocation>
        <location evidence="1">Cell outer membrane</location>
    </subcellularLocation>
</comment>
<dbReference type="Gene3D" id="3.30.1330.60">
    <property type="entry name" value="OmpA-like domain"/>
    <property type="match status" value="1"/>
</dbReference>
<keyword evidence="6" id="KW-0732">Signal</keyword>
<feature type="region of interest" description="Disordered" evidence="5">
    <location>
        <begin position="25"/>
        <end position="58"/>
    </location>
</feature>
<feature type="region of interest" description="Disordered" evidence="5">
    <location>
        <begin position="163"/>
        <end position="202"/>
    </location>
</feature>
<evidence type="ECO:0000256" key="1">
    <source>
        <dbReference type="ARBA" id="ARBA00004442"/>
    </source>
</evidence>
<accession>A0A1E1EYN3</accession>
<dbReference type="KEGG" id="sclo:SCLO_1003290"/>
<evidence type="ECO:0000256" key="4">
    <source>
        <dbReference type="PROSITE-ProRule" id="PRU00473"/>
    </source>
</evidence>
<reference evidence="8 9" key="1">
    <citation type="submission" date="2016-10" db="EMBL/GenBank/DDBJ databases">
        <title>Complete Genome Sequence of the Nonylphenol-Degrading Bacterium Sphingobium cloacae JCM 10874T.</title>
        <authorList>
            <person name="Ootsuka M."/>
            <person name="Nishizawa T."/>
            <person name="Ohta H."/>
        </authorList>
    </citation>
    <scope>NUCLEOTIDE SEQUENCE [LARGE SCALE GENOMIC DNA]</scope>
    <source>
        <strain evidence="8 9">JCM 10874</strain>
    </source>
</reference>
<dbReference type="PROSITE" id="PS51257">
    <property type="entry name" value="PROKAR_LIPOPROTEIN"/>
    <property type="match status" value="1"/>
</dbReference>
<keyword evidence="2 4" id="KW-0472">Membrane</keyword>
<dbReference type="PRINTS" id="PR01021">
    <property type="entry name" value="OMPADOMAIN"/>
</dbReference>
<dbReference type="Proteomes" id="UP000218272">
    <property type="component" value="Chromosome SCLO_1"/>
</dbReference>
<feature type="compositionally biased region" description="Basic and acidic residues" evidence="5">
    <location>
        <begin position="175"/>
        <end position="186"/>
    </location>
</feature>
<feature type="domain" description="OmpA-like" evidence="7">
    <location>
        <begin position="69"/>
        <end position="192"/>
    </location>
</feature>
<protein>
    <recommendedName>
        <fullName evidence="7">OmpA-like domain-containing protein</fullName>
    </recommendedName>
</protein>
<sequence>MKRQAIICALTSALALAACGPAGRDKEDAAGNISNDAPGNLASPVASSNAAEPPGKSIIRPSIVDAPASASRAEPVSITIPFPDRGMKLDAEGQDRIDKLLAEPVMAEEGPIILRGHSDARGSDADNLAASRHRAEAVKDYLLSRGVAQDRISIIALGEYRPVAPSAKADGSDDPEGRAKNRRVEIEVGLPPPVIDPAPPGE</sequence>
<dbReference type="InterPro" id="IPR050330">
    <property type="entry name" value="Bact_OuterMem_StrucFunc"/>
</dbReference>
<dbReference type="AlphaFoldDB" id="A0A1E1EYN3"/>
<evidence type="ECO:0000256" key="2">
    <source>
        <dbReference type="ARBA" id="ARBA00023136"/>
    </source>
</evidence>
<evidence type="ECO:0000313" key="8">
    <source>
        <dbReference type="EMBL" id="BAV63369.1"/>
    </source>
</evidence>
<name>A0A1E1EYN3_9SPHN</name>
<feature type="chain" id="PRO_5009112409" description="OmpA-like domain-containing protein" evidence="6">
    <location>
        <begin position="18"/>
        <end position="202"/>
    </location>
</feature>
<dbReference type="PROSITE" id="PS51123">
    <property type="entry name" value="OMPA_2"/>
    <property type="match status" value="1"/>
</dbReference>
<evidence type="ECO:0000313" key="9">
    <source>
        <dbReference type="Proteomes" id="UP000218272"/>
    </source>
</evidence>
<dbReference type="InterPro" id="IPR036737">
    <property type="entry name" value="OmpA-like_sf"/>
</dbReference>
<proteinExistence type="predicted"/>
<dbReference type="Pfam" id="PF00691">
    <property type="entry name" value="OmpA"/>
    <property type="match status" value="1"/>
</dbReference>
<dbReference type="CDD" id="cd07185">
    <property type="entry name" value="OmpA_C-like"/>
    <property type="match status" value="1"/>
</dbReference>
<dbReference type="PANTHER" id="PTHR30329">
    <property type="entry name" value="STATOR ELEMENT OF FLAGELLAR MOTOR COMPLEX"/>
    <property type="match status" value="1"/>
</dbReference>
<feature type="compositionally biased region" description="Pro residues" evidence="5">
    <location>
        <begin position="190"/>
        <end position="202"/>
    </location>
</feature>
<evidence type="ECO:0000256" key="3">
    <source>
        <dbReference type="ARBA" id="ARBA00023237"/>
    </source>
</evidence>
<organism evidence="8 9">
    <name type="scientific">Sphingobium cloacae</name>
    <dbReference type="NCBI Taxonomy" id="120107"/>
    <lineage>
        <taxon>Bacteria</taxon>
        <taxon>Pseudomonadati</taxon>
        <taxon>Pseudomonadota</taxon>
        <taxon>Alphaproteobacteria</taxon>
        <taxon>Sphingomonadales</taxon>
        <taxon>Sphingomonadaceae</taxon>
        <taxon>Sphingobium</taxon>
    </lineage>
</organism>
<evidence type="ECO:0000259" key="7">
    <source>
        <dbReference type="PROSITE" id="PS51123"/>
    </source>
</evidence>
<dbReference type="OrthoDB" id="9814546at2"/>
<keyword evidence="9" id="KW-1185">Reference proteome</keyword>